<comment type="similarity">
    <text evidence="1">Belongs to the glycosyltransferase GT106 family.</text>
</comment>
<evidence type="ECO:0000256" key="7">
    <source>
        <dbReference type="SAM" id="Phobius"/>
    </source>
</evidence>
<evidence type="ECO:0000313" key="9">
    <source>
        <dbReference type="Proteomes" id="UP000222542"/>
    </source>
</evidence>
<gene>
    <name evidence="8" type="ORF">T459_19154</name>
</gene>
<accession>A0A1U8FA13</accession>
<keyword evidence="2" id="KW-0328">Glycosyltransferase</keyword>
<dbReference type="GO" id="GO:0006004">
    <property type="term" value="P:fucose metabolic process"/>
    <property type="evidence" value="ECO:0007669"/>
    <property type="project" value="UniProtKB-KW"/>
</dbReference>
<dbReference type="InterPro" id="IPR024709">
    <property type="entry name" value="FucosylTrfase_pln"/>
</dbReference>
<keyword evidence="7" id="KW-1133">Transmembrane helix</keyword>
<name>A0A1U8FA13_CAPAN</name>
<dbReference type="OrthoDB" id="1899018at2759"/>
<dbReference type="Gramene" id="PHT75632">
    <property type="protein sequence ID" value="PHT75632"/>
    <property type="gene ID" value="T459_19154"/>
</dbReference>
<dbReference type="PANTHER" id="PTHR31288">
    <property type="entry name" value="O-FUCOSYLTRANSFERASE FAMILY PROTEIN"/>
    <property type="match status" value="1"/>
</dbReference>
<dbReference type="OMA" id="GGIWREN"/>
<dbReference type="AlphaFoldDB" id="A0A1U8FA13"/>
<dbReference type="EMBL" id="AYRZ02000007">
    <property type="protein sequence ID" value="PHT75632.1"/>
    <property type="molecule type" value="Genomic_DNA"/>
</dbReference>
<evidence type="ECO:0000256" key="2">
    <source>
        <dbReference type="ARBA" id="ARBA00022676"/>
    </source>
</evidence>
<keyword evidence="9" id="KW-1185">Reference proteome</keyword>
<keyword evidence="5" id="KW-0119">Carbohydrate metabolism</keyword>
<evidence type="ECO:0000256" key="6">
    <source>
        <dbReference type="ARBA" id="ARBA00030350"/>
    </source>
</evidence>
<evidence type="ECO:0000256" key="1">
    <source>
        <dbReference type="ARBA" id="ARBA00007737"/>
    </source>
</evidence>
<reference evidence="8 9" key="2">
    <citation type="journal article" date="2017" name="Genome Biol.">
        <title>New reference genome sequences of hot pepper reveal the massive evolution of plant disease-resistance genes by retroduplication.</title>
        <authorList>
            <person name="Kim S."/>
            <person name="Park J."/>
            <person name="Yeom S.I."/>
            <person name="Kim Y.M."/>
            <person name="Seo E."/>
            <person name="Kim K.T."/>
            <person name="Kim M.S."/>
            <person name="Lee J.M."/>
            <person name="Cheong K."/>
            <person name="Shin H.S."/>
            <person name="Kim S.B."/>
            <person name="Han K."/>
            <person name="Lee J."/>
            <person name="Park M."/>
            <person name="Lee H.A."/>
            <person name="Lee H.Y."/>
            <person name="Lee Y."/>
            <person name="Oh S."/>
            <person name="Lee J.H."/>
            <person name="Choi E."/>
            <person name="Choi E."/>
            <person name="Lee S.E."/>
            <person name="Jeon J."/>
            <person name="Kim H."/>
            <person name="Choi G."/>
            <person name="Song H."/>
            <person name="Lee J."/>
            <person name="Lee S.C."/>
            <person name="Kwon J.K."/>
            <person name="Lee H.Y."/>
            <person name="Koo N."/>
            <person name="Hong Y."/>
            <person name="Kim R.W."/>
            <person name="Kang W.H."/>
            <person name="Huh J.H."/>
            <person name="Kang B.C."/>
            <person name="Yang T.J."/>
            <person name="Lee Y.H."/>
            <person name="Bennetzen J.L."/>
            <person name="Choi D."/>
        </authorList>
    </citation>
    <scope>NUCLEOTIDE SEQUENCE [LARGE SCALE GENOMIC DNA]</scope>
    <source>
        <strain evidence="9">cv. CM334</strain>
    </source>
</reference>
<evidence type="ECO:0000313" key="8">
    <source>
        <dbReference type="EMBL" id="PHT75632.1"/>
    </source>
</evidence>
<comment type="caution">
    <text evidence="8">The sequence shown here is derived from an EMBL/GenBank/DDBJ whole genome shotgun (WGS) entry which is preliminary data.</text>
</comment>
<dbReference type="Proteomes" id="UP000222542">
    <property type="component" value="Unassembled WGS sequence"/>
</dbReference>
<reference evidence="8 9" key="1">
    <citation type="journal article" date="2014" name="Nat. Genet.">
        <title>Genome sequence of the hot pepper provides insights into the evolution of pungency in Capsicum species.</title>
        <authorList>
            <person name="Kim S."/>
            <person name="Park M."/>
            <person name="Yeom S.I."/>
            <person name="Kim Y.M."/>
            <person name="Lee J.M."/>
            <person name="Lee H.A."/>
            <person name="Seo E."/>
            <person name="Choi J."/>
            <person name="Cheong K."/>
            <person name="Kim K.T."/>
            <person name="Jung K."/>
            <person name="Lee G.W."/>
            <person name="Oh S.K."/>
            <person name="Bae C."/>
            <person name="Kim S.B."/>
            <person name="Lee H.Y."/>
            <person name="Kim S.Y."/>
            <person name="Kim M.S."/>
            <person name="Kang B.C."/>
            <person name="Jo Y.D."/>
            <person name="Yang H.B."/>
            <person name="Jeong H.J."/>
            <person name="Kang W.H."/>
            <person name="Kwon J.K."/>
            <person name="Shin C."/>
            <person name="Lim J.Y."/>
            <person name="Park J.H."/>
            <person name="Huh J.H."/>
            <person name="Kim J.S."/>
            <person name="Kim B.D."/>
            <person name="Cohen O."/>
            <person name="Paran I."/>
            <person name="Suh M.C."/>
            <person name="Lee S.B."/>
            <person name="Kim Y.K."/>
            <person name="Shin Y."/>
            <person name="Noh S.J."/>
            <person name="Park J."/>
            <person name="Seo Y.S."/>
            <person name="Kwon S.Y."/>
            <person name="Kim H.A."/>
            <person name="Park J.M."/>
            <person name="Kim H.J."/>
            <person name="Choi S.B."/>
            <person name="Bosland P.W."/>
            <person name="Reeves G."/>
            <person name="Jo S.H."/>
            <person name="Lee B.W."/>
            <person name="Cho H.T."/>
            <person name="Choi H.S."/>
            <person name="Lee M.S."/>
            <person name="Yu Y."/>
            <person name="Do Choi Y."/>
            <person name="Park B.S."/>
            <person name="van Deynze A."/>
            <person name="Ashrafi H."/>
            <person name="Hill T."/>
            <person name="Kim W.T."/>
            <person name="Pai H.S."/>
            <person name="Ahn H.K."/>
            <person name="Yeam I."/>
            <person name="Giovannoni J.J."/>
            <person name="Rose J.K."/>
            <person name="Sorensen I."/>
            <person name="Lee S.J."/>
            <person name="Kim R.W."/>
            <person name="Choi I.Y."/>
            <person name="Choi B.S."/>
            <person name="Lim J.S."/>
            <person name="Lee Y.H."/>
            <person name="Choi D."/>
        </authorList>
    </citation>
    <scope>NUCLEOTIDE SEQUENCE [LARGE SCALE GENOMIC DNA]</scope>
    <source>
        <strain evidence="9">cv. CM334</strain>
    </source>
</reference>
<organism evidence="8 9">
    <name type="scientific">Capsicum annuum</name>
    <name type="common">Capsicum pepper</name>
    <dbReference type="NCBI Taxonomy" id="4072"/>
    <lineage>
        <taxon>Eukaryota</taxon>
        <taxon>Viridiplantae</taxon>
        <taxon>Streptophyta</taxon>
        <taxon>Embryophyta</taxon>
        <taxon>Tracheophyta</taxon>
        <taxon>Spermatophyta</taxon>
        <taxon>Magnoliopsida</taxon>
        <taxon>eudicotyledons</taxon>
        <taxon>Gunneridae</taxon>
        <taxon>Pentapetalae</taxon>
        <taxon>asterids</taxon>
        <taxon>lamiids</taxon>
        <taxon>Solanales</taxon>
        <taxon>Solanaceae</taxon>
        <taxon>Solanoideae</taxon>
        <taxon>Capsiceae</taxon>
        <taxon>Capsicum</taxon>
    </lineage>
</organism>
<keyword evidence="7" id="KW-0812">Transmembrane</keyword>
<sequence length="446" mass="50381">MIYLTRERERKLENILYYRELKKMARDIRQVLAGLLTGSMLIMLCNMVKRDHFDPIYVENLSVQYDLIKVSKQSLVKLSDGTSGGIWRENLSLKPCWRKPLSTTNEEQAKGYIFLTLTDNPEDHVTQIAGAVVVAKYLGAILVLPEIKGTKTGHKRQFGDIYDTERFITSLDGTIKVVKDPPIEESKVNITNIKVPFMVTKDFIASKIQPKFKSKGNLMVSTDLSPSTMTKAKEIIKKDNVKMDPYACLAIFGSFELQPELNQLVNSMIGTLRSLSYNTNGQFVAVDLKVESLGNLCKGNVIKTKNCFDPKEIGEFLKKIGYQRHTTIYLTQSGWHSSLDDFRKIFPNTFTKDAIIPAYEKAKYHITKSSEFEKVIDFQICIQADVFVPTVSNLFYTNVVAKRIASGKTEVLDPTQKASSASSTAAVNYVSPYISKKSHWAYSCFC</sequence>
<proteinExistence type="inferred from homology"/>
<keyword evidence="3" id="KW-0808">Transferase</keyword>
<dbReference type="Pfam" id="PF10250">
    <property type="entry name" value="O-FucT"/>
    <property type="match status" value="1"/>
</dbReference>
<dbReference type="InterPro" id="IPR019378">
    <property type="entry name" value="GDP-Fuc_O-FucTrfase"/>
</dbReference>
<keyword evidence="4" id="KW-0294">Fucose metabolism</keyword>
<evidence type="ECO:0000256" key="5">
    <source>
        <dbReference type="ARBA" id="ARBA00023277"/>
    </source>
</evidence>
<dbReference type="GO" id="GO:0052325">
    <property type="term" value="P:cell wall pectin biosynthetic process"/>
    <property type="evidence" value="ECO:0000318"/>
    <property type="project" value="GO_Central"/>
</dbReference>
<dbReference type="GO" id="GO:0005794">
    <property type="term" value="C:Golgi apparatus"/>
    <property type="evidence" value="ECO:0000318"/>
    <property type="project" value="GO_Central"/>
</dbReference>
<dbReference type="GO" id="GO:0051753">
    <property type="term" value="F:mannan synthase activity"/>
    <property type="evidence" value="ECO:0000318"/>
    <property type="project" value="GO_Central"/>
</dbReference>
<keyword evidence="7" id="KW-0472">Membrane</keyword>
<dbReference type="KEGG" id="cann:107855642"/>
<dbReference type="PANTHER" id="PTHR31288:SF31">
    <property type="entry name" value="O-FUCOSYLTRANSFERASE FAMILY PROTEIN"/>
    <property type="match status" value="1"/>
</dbReference>
<evidence type="ECO:0000256" key="4">
    <source>
        <dbReference type="ARBA" id="ARBA00023253"/>
    </source>
</evidence>
<protein>
    <recommendedName>
        <fullName evidence="6">O-fucosyltransferase family protein</fullName>
    </recommendedName>
</protein>
<evidence type="ECO:0000256" key="3">
    <source>
        <dbReference type="ARBA" id="ARBA00022679"/>
    </source>
</evidence>
<feature type="transmembrane region" description="Helical" evidence="7">
    <location>
        <begin position="31"/>
        <end position="49"/>
    </location>
</feature>
<dbReference type="STRING" id="4072.A0A1U8FA13"/>